<accession>X0VPE5</accession>
<dbReference type="Gene3D" id="3.30.70.20">
    <property type="match status" value="2"/>
</dbReference>
<dbReference type="InterPro" id="IPR017900">
    <property type="entry name" value="4Fe4S_Fe_S_CS"/>
</dbReference>
<sequence length="233" mass="25369">MAAQASRRKFLRKLAAGLPALAAGGVLAHMGLTAKRGKNGSQFPGDPAVWRSKFLDKARAEKGATAALDTIDVPVRPSDMPMVMDISRGPVAVASPPADVLAKPSDLVRMQDELERAMEKPIDQRHWIMVIDLEKCIGCSACTIACIAENLLPPGVVYRPVIEEEIGEYPNVSKRWLPRPCMHCDDPPCTPVCPVGATWKREDGIVVVDYDVCIGCRYCLVACPYSARYSDFG</sequence>
<dbReference type="Pfam" id="PF12797">
    <property type="entry name" value="Fer4_2"/>
    <property type="match status" value="1"/>
</dbReference>
<feature type="domain" description="4Fe-4S ferredoxin-type" evidence="5">
    <location>
        <begin position="127"/>
        <end position="156"/>
    </location>
</feature>
<gene>
    <name evidence="6" type="ORF">S01H1_56661</name>
</gene>
<evidence type="ECO:0000256" key="4">
    <source>
        <dbReference type="ARBA" id="ARBA00023014"/>
    </source>
</evidence>
<protein>
    <recommendedName>
        <fullName evidence="5">4Fe-4S ferredoxin-type domain-containing protein</fullName>
    </recommendedName>
</protein>
<dbReference type="PROSITE" id="PS51318">
    <property type="entry name" value="TAT"/>
    <property type="match status" value="1"/>
</dbReference>
<evidence type="ECO:0000256" key="2">
    <source>
        <dbReference type="ARBA" id="ARBA00022723"/>
    </source>
</evidence>
<evidence type="ECO:0000313" key="6">
    <source>
        <dbReference type="EMBL" id="GAG20264.1"/>
    </source>
</evidence>
<name>X0VPE5_9ZZZZ</name>
<dbReference type="SUPFAM" id="SSF54862">
    <property type="entry name" value="4Fe-4S ferredoxins"/>
    <property type="match status" value="1"/>
</dbReference>
<dbReference type="CDD" id="cd10551">
    <property type="entry name" value="PsrB"/>
    <property type="match status" value="1"/>
</dbReference>
<dbReference type="Pfam" id="PF13247">
    <property type="entry name" value="Fer4_11"/>
    <property type="match status" value="1"/>
</dbReference>
<dbReference type="AlphaFoldDB" id="X0VPE5"/>
<keyword evidence="2" id="KW-0479">Metal-binding</keyword>
<dbReference type="EMBL" id="BARS01036904">
    <property type="protein sequence ID" value="GAG20264.1"/>
    <property type="molecule type" value="Genomic_DNA"/>
</dbReference>
<dbReference type="PROSITE" id="PS00198">
    <property type="entry name" value="4FE4S_FER_1"/>
    <property type="match status" value="1"/>
</dbReference>
<keyword evidence="3" id="KW-0408">Iron</keyword>
<organism evidence="6">
    <name type="scientific">marine sediment metagenome</name>
    <dbReference type="NCBI Taxonomy" id="412755"/>
    <lineage>
        <taxon>unclassified sequences</taxon>
        <taxon>metagenomes</taxon>
        <taxon>ecological metagenomes</taxon>
    </lineage>
</organism>
<feature type="non-terminal residue" evidence="6">
    <location>
        <position position="233"/>
    </location>
</feature>
<evidence type="ECO:0000256" key="3">
    <source>
        <dbReference type="ARBA" id="ARBA00023004"/>
    </source>
</evidence>
<keyword evidence="1" id="KW-0004">4Fe-4S</keyword>
<dbReference type="PANTHER" id="PTHR43177:SF3">
    <property type="entry name" value="PROTEIN NRFC HOMOLOG"/>
    <property type="match status" value="1"/>
</dbReference>
<evidence type="ECO:0000259" key="5">
    <source>
        <dbReference type="PROSITE" id="PS51379"/>
    </source>
</evidence>
<dbReference type="InterPro" id="IPR050954">
    <property type="entry name" value="ET_IronSulfur_Cluster-Binding"/>
</dbReference>
<comment type="caution">
    <text evidence="6">The sequence shown here is derived from an EMBL/GenBank/DDBJ whole genome shotgun (WGS) entry which is preliminary data.</text>
</comment>
<dbReference type="GO" id="GO:0046872">
    <property type="term" value="F:metal ion binding"/>
    <property type="evidence" value="ECO:0007669"/>
    <property type="project" value="UniProtKB-KW"/>
</dbReference>
<reference evidence="6" key="1">
    <citation type="journal article" date="2014" name="Front. Microbiol.">
        <title>High frequency of phylogenetically diverse reductive dehalogenase-homologous genes in deep subseafloor sedimentary metagenomes.</title>
        <authorList>
            <person name="Kawai M."/>
            <person name="Futagami T."/>
            <person name="Toyoda A."/>
            <person name="Takaki Y."/>
            <person name="Nishi S."/>
            <person name="Hori S."/>
            <person name="Arai W."/>
            <person name="Tsubouchi T."/>
            <person name="Morono Y."/>
            <person name="Uchiyama I."/>
            <person name="Ito T."/>
            <person name="Fujiyama A."/>
            <person name="Inagaki F."/>
            <person name="Takami H."/>
        </authorList>
    </citation>
    <scope>NUCLEOTIDE SEQUENCE</scope>
    <source>
        <strain evidence="6">Expedition CK06-06</strain>
    </source>
</reference>
<dbReference type="GO" id="GO:0051539">
    <property type="term" value="F:4 iron, 4 sulfur cluster binding"/>
    <property type="evidence" value="ECO:0007669"/>
    <property type="project" value="UniProtKB-KW"/>
</dbReference>
<dbReference type="InterPro" id="IPR017896">
    <property type="entry name" value="4Fe4S_Fe-S-bd"/>
</dbReference>
<dbReference type="PROSITE" id="PS51379">
    <property type="entry name" value="4FE4S_FER_2"/>
    <property type="match status" value="2"/>
</dbReference>
<evidence type="ECO:0000256" key="1">
    <source>
        <dbReference type="ARBA" id="ARBA00022485"/>
    </source>
</evidence>
<proteinExistence type="predicted"/>
<dbReference type="PANTHER" id="PTHR43177">
    <property type="entry name" value="PROTEIN NRFC"/>
    <property type="match status" value="1"/>
</dbReference>
<dbReference type="InterPro" id="IPR006311">
    <property type="entry name" value="TAT_signal"/>
</dbReference>
<feature type="domain" description="4Fe-4S ferredoxin-type" evidence="5">
    <location>
        <begin position="204"/>
        <end position="233"/>
    </location>
</feature>
<keyword evidence="4" id="KW-0411">Iron-sulfur</keyword>